<evidence type="ECO:0000313" key="1">
    <source>
        <dbReference type="EMBL" id="GIY59997.1"/>
    </source>
</evidence>
<protein>
    <submittedName>
        <fullName evidence="1">Uncharacterized protein</fullName>
    </submittedName>
</protein>
<comment type="caution">
    <text evidence="1">The sequence shown here is derived from an EMBL/GenBank/DDBJ whole genome shotgun (WGS) entry which is preliminary data.</text>
</comment>
<sequence length="90" mass="10466">METAKRAFEWLIFFPLSLCQEKIQKATRIGRKESYLPNSFSFPYTPDPIPGQSPLFTGISDNRWHCCTHDHLFLGSFKKLKGFVTIERVN</sequence>
<dbReference type="AlphaFoldDB" id="A0AAV4UQH3"/>
<evidence type="ECO:0000313" key="2">
    <source>
        <dbReference type="Proteomes" id="UP001054945"/>
    </source>
</evidence>
<gene>
    <name evidence="1" type="ORF">CEXT_683721</name>
</gene>
<organism evidence="1 2">
    <name type="scientific">Caerostris extrusa</name>
    <name type="common">Bark spider</name>
    <name type="synonym">Caerostris bankana</name>
    <dbReference type="NCBI Taxonomy" id="172846"/>
    <lineage>
        <taxon>Eukaryota</taxon>
        <taxon>Metazoa</taxon>
        <taxon>Ecdysozoa</taxon>
        <taxon>Arthropoda</taxon>
        <taxon>Chelicerata</taxon>
        <taxon>Arachnida</taxon>
        <taxon>Araneae</taxon>
        <taxon>Araneomorphae</taxon>
        <taxon>Entelegynae</taxon>
        <taxon>Araneoidea</taxon>
        <taxon>Araneidae</taxon>
        <taxon>Caerostris</taxon>
    </lineage>
</organism>
<keyword evidence="2" id="KW-1185">Reference proteome</keyword>
<reference evidence="1 2" key="1">
    <citation type="submission" date="2021-06" db="EMBL/GenBank/DDBJ databases">
        <title>Caerostris extrusa draft genome.</title>
        <authorList>
            <person name="Kono N."/>
            <person name="Arakawa K."/>
        </authorList>
    </citation>
    <scope>NUCLEOTIDE SEQUENCE [LARGE SCALE GENOMIC DNA]</scope>
</reference>
<dbReference type="Proteomes" id="UP001054945">
    <property type="component" value="Unassembled WGS sequence"/>
</dbReference>
<proteinExistence type="predicted"/>
<dbReference type="EMBL" id="BPLR01013261">
    <property type="protein sequence ID" value="GIY59997.1"/>
    <property type="molecule type" value="Genomic_DNA"/>
</dbReference>
<name>A0AAV4UQH3_CAEEX</name>
<accession>A0AAV4UQH3</accession>